<comment type="caution">
    <text evidence="3">The sequence shown here is derived from an EMBL/GenBank/DDBJ whole genome shotgun (WGS) entry which is preliminary data.</text>
</comment>
<dbReference type="Gene3D" id="1.25.40.20">
    <property type="entry name" value="Ankyrin repeat-containing domain"/>
    <property type="match status" value="1"/>
</dbReference>
<gene>
    <name evidence="3" type="ORF">C1SCF055_LOCUS9472</name>
</gene>
<dbReference type="GO" id="GO:0016853">
    <property type="term" value="F:isomerase activity"/>
    <property type="evidence" value="ECO:0007669"/>
    <property type="project" value="UniProtKB-KW"/>
</dbReference>
<dbReference type="PROSITE" id="PS50088">
    <property type="entry name" value="ANK_REPEAT"/>
    <property type="match status" value="1"/>
</dbReference>
<reference evidence="3" key="1">
    <citation type="submission" date="2022-10" db="EMBL/GenBank/DDBJ databases">
        <authorList>
            <person name="Chen Y."/>
            <person name="Dougan E. K."/>
            <person name="Chan C."/>
            <person name="Rhodes N."/>
            <person name="Thang M."/>
        </authorList>
    </citation>
    <scope>NUCLEOTIDE SEQUENCE</scope>
</reference>
<reference evidence="4" key="2">
    <citation type="submission" date="2024-04" db="EMBL/GenBank/DDBJ databases">
        <authorList>
            <person name="Chen Y."/>
            <person name="Shah S."/>
            <person name="Dougan E. K."/>
            <person name="Thang M."/>
            <person name="Chan C."/>
        </authorList>
    </citation>
    <scope>NUCLEOTIDE SEQUENCE [LARGE SCALE GENOMIC DNA]</scope>
</reference>
<evidence type="ECO:0000313" key="3">
    <source>
        <dbReference type="EMBL" id="CAI3981708.1"/>
    </source>
</evidence>
<dbReference type="InterPro" id="IPR002110">
    <property type="entry name" value="Ankyrin_rpt"/>
</dbReference>
<feature type="region of interest" description="Disordered" evidence="2">
    <location>
        <begin position="33"/>
        <end position="99"/>
    </location>
</feature>
<dbReference type="EMBL" id="CAMXCT010000657">
    <property type="protein sequence ID" value="CAI3981708.1"/>
    <property type="molecule type" value="Genomic_DNA"/>
</dbReference>
<feature type="repeat" description="ANK" evidence="1">
    <location>
        <begin position="138"/>
        <end position="170"/>
    </location>
</feature>
<organism evidence="3">
    <name type="scientific">Cladocopium goreaui</name>
    <dbReference type="NCBI Taxonomy" id="2562237"/>
    <lineage>
        <taxon>Eukaryota</taxon>
        <taxon>Sar</taxon>
        <taxon>Alveolata</taxon>
        <taxon>Dinophyceae</taxon>
        <taxon>Suessiales</taxon>
        <taxon>Symbiodiniaceae</taxon>
        <taxon>Cladocopium</taxon>
    </lineage>
</organism>
<protein>
    <submittedName>
        <fullName evidence="5">Peptidylprolyl isomerase</fullName>
    </submittedName>
</protein>
<evidence type="ECO:0000313" key="4">
    <source>
        <dbReference type="EMBL" id="CAL1135083.1"/>
    </source>
</evidence>
<dbReference type="InterPro" id="IPR036770">
    <property type="entry name" value="Ankyrin_rpt-contain_sf"/>
</dbReference>
<dbReference type="EMBL" id="CAMXCT020000657">
    <property type="protein sequence ID" value="CAL1135083.1"/>
    <property type="molecule type" value="Genomic_DNA"/>
</dbReference>
<evidence type="ECO:0000256" key="1">
    <source>
        <dbReference type="PROSITE-ProRule" id="PRU00023"/>
    </source>
</evidence>
<dbReference type="PROSITE" id="PS50297">
    <property type="entry name" value="ANK_REP_REGION"/>
    <property type="match status" value="1"/>
</dbReference>
<feature type="compositionally biased region" description="Low complexity" evidence="2">
    <location>
        <begin position="88"/>
        <end position="97"/>
    </location>
</feature>
<accession>A0A9P1FMN1</accession>
<dbReference type="OrthoDB" id="446479at2759"/>
<dbReference type="Proteomes" id="UP001152797">
    <property type="component" value="Unassembled WGS sequence"/>
</dbReference>
<keyword evidence="6" id="KW-1185">Reference proteome</keyword>
<dbReference type="EMBL" id="CAMXCT030000657">
    <property type="protein sequence ID" value="CAL4769020.1"/>
    <property type="molecule type" value="Genomic_DNA"/>
</dbReference>
<dbReference type="SUPFAM" id="SSF48403">
    <property type="entry name" value="Ankyrin repeat"/>
    <property type="match status" value="1"/>
</dbReference>
<feature type="region of interest" description="Disordered" evidence="2">
    <location>
        <begin position="1"/>
        <end position="21"/>
    </location>
</feature>
<evidence type="ECO:0000313" key="5">
    <source>
        <dbReference type="EMBL" id="CAL4769020.1"/>
    </source>
</evidence>
<sequence length="219" mass="24099">MFDFSCASACNPPNPGANTVKVNMEDIAKRNAEEVEAKRKAEEEQRRKAEEVQKQEAARRAEKEAEERRQKEQEEVKRLADQEKAKEAAAAAAAAEAADIEKKRLDEEAAVRKNETMAWLKKQGFAGVNKPKKSFFSGTTYALHKAAETGNAKIVGGLLEQGANPSQKNSAGKTAQEVVMKKKKADSHKEEGHGHRTDVWWTSLSLVPMSGLACPILPE</sequence>
<proteinExistence type="predicted"/>
<feature type="region of interest" description="Disordered" evidence="2">
    <location>
        <begin position="162"/>
        <end position="195"/>
    </location>
</feature>
<feature type="compositionally biased region" description="Polar residues" evidence="2">
    <location>
        <begin position="163"/>
        <end position="173"/>
    </location>
</feature>
<evidence type="ECO:0000256" key="2">
    <source>
        <dbReference type="SAM" id="MobiDB-lite"/>
    </source>
</evidence>
<name>A0A9P1FMN1_9DINO</name>
<evidence type="ECO:0000313" key="6">
    <source>
        <dbReference type="Proteomes" id="UP001152797"/>
    </source>
</evidence>
<keyword evidence="5" id="KW-0413">Isomerase</keyword>
<feature type="compositionally biased region" description="Basic and acidic residues" evidence="2">
    <location>
        <begin position="33"/>
        <end position="87"/>
    </location>
</feature>
<feature type="non-terminal residue" evidence="3">
    <location>
        <position position="1"/>
    </location>
</feature>
<dbReference type="AlphaFoldDB" id="A0A9P1FMN1"/>
<keyword evidence="1" id="KW-0040">ANK repeat</keyword>